<evidence type="ECO:0000313" key="2">
    <source>
        <dbReference type="Proteomes" id="UP000002384"/>
    </source>
</evidence>
<gene>
    <name evidence="1" type="ordered locus">PCC7424_4328</name>
</gene>
<dbReference type="AlphaFoldDB" id="B7K6Z6"/>
<name>B7K6Z6_GLOC7</name>
<dbReference type="KEGG" id="cyc:PCC7424_4328"/>
<dbReference type="HOGENOM" id="CLU_2080903_0_0_3"/>
<proteinExistence type="predicted"/>
<reference evidence="2" key="1">
    <citation type="journal article" date="2011" name="MBio">
        <title>Novel metabolic attributes of the genus Cyanothece, comprising a group of unicellular nitrogen-fixing Cyanobacteria.</title>
        <authorList>
            <person name="Bandyopadhyay A."/>
            <person name="Elvitigala T."/>
            <person name="Welsh E."/>
            <person name="Stockel J."/>
            <person name="Liberton M."/>
            <person name="Min H."/>
            <person name="Sherman L.A."/>
            <person name="Pakrasi H.B."/>
        </authorList>
    </citation>
    <scope>NUCLEOTIDE SEQUENCE [LARGE SCALE GENOMIC DNA]</scope>
    <source>
        <strain evidence="2">PCC 7424</strain>
    </source>
</reference>
<dbReference type="EMBL" id="CP001291">
    <property type="protein sequence ID" value="ACK72695.1"/>
    <property type="molecule type" value="Genomic_DNA"/>
</dbReference>
<sequence>MAINPYFNQSIGTQRLNILTQDTLDILRAYLKKDSSWNRCYRLKQQFTSRFGYCYQKDFYDLCEAAGFSVKIDEEGDHLVKAQWKRSFLKEFPKSDNSNPPYASQEYRLACPSEYRP</sequence>
<keyword evidence="2" id="KW-1185">Reference proteome</keyword>
<dbReference type="RefSeq" id="WP_015956280.1">
    <property type="nucleotide sequence ID" value="NC_011729.1"/>
</dbReference>
<dbReference type="Proteomes" id="UP000002384">
    <property type="component" value="Chromosome"/>
</dbReference>
<accession>B7K6Z6</accession>
<protein>
    <submittedName>
        <fullName evidence="1">Uncharacterized protein</fullName>
    </submittedName>
</protein>
<organism evidence="1 2">
    <name type="scientific">Gloeothece citriformis (strain PCC 7424)</name>
    <name type="common">Cyanothece sp. (strain PCC 7424)</name>
    <dbReference type="NCBI Taxonomy" id="65393"/>
    <lineage>
        <taxon>Bacteria</taxon>
        <taxon>Bacillati</taxon>
        <taxon>Cyanobacteriota</taxon>
        <taxon>Cyanophyceae</taxon>
        <taxon>Oscillatoriophycideae</taxon>
        <taxon>Chroococcales</taxon>
        <taxon>Aphanothecaceae</taxon>
        <taxon>Gloeothece</taxon>
        <taxon>Gloeothece citriformis</taxon>
    </lineage>
</organism>
<evidence type="ECO:0000313" key="1">
    <source>
        <dbReference type="EMBL" id="ACK72695.1"/>
    </source>
</evidence>